<keyword evidence="2" id="KW-1185">Reference proteome</keyword>
<dbReference type="EMBL" id="BAAAHK010000003">
    <property type="protein sequence ID" value="GAA0932019.1"/>
    <property type="molecule type" value="Genomic_DNA"/>
</dbReference>
<proteinExistence type="predicted"/>
<protein>
    <recommendedName>
        <fullName evidence="3">MarR family transcriptional regulator</fullName>
    </recommendedName>
</protein>
<comment type="caution">
    <text evidence="1">The sequence shown here is derived from an EMBL/GenBank/DDBJ whole genome shotgun (WGS) entry which is preliminary data.</text>
</comment>
<sequence length="232" mass="25051">MRIRDEVLQVLGGHPDGMTDAQLAEALGKLHQQINSRCRQLAAGGVIVRDSASGTIVNRLVQPEGNAQSPTNPPAPVVREVVVSTGRTWPDEAAVQGALVGWLAREGWRITRVADTETMERGTDVIADRDGVRLQVEVKGYPGTTYARGPKAGQPKPTPPTLQASHWLANALLKAMRMRGADDGARVVIALPDYPRYRSILTEIDRILAGAGIEAWLLDERGEPVSQYGPLA</sequence>
<evidence type="ECO:0000313" key="2">
    <source>
        <dbReference type="Proteomes" id="UP001500542"/>
    </source>
</evidence>
<organism evidence="1 2">
    <name type="scientific">Kribbella koreensis</name>
    <dbReference type="NCBI Taxonomy" id="57909"/>
    <lineage>
        <taxon>Bacteria</taxon>
        <taxon>Bacillati</taxon>
        <taxon>Actinomycetota</taxon>
        <taxon>Actinomycetes</taxon>
        <taxon>Propionibacteriales</taxon>
        <taxon>Kribbellaceae</taxon>
        <taxon>Kribbella</taxon>
    </lineage>
</organism>
<evidence type="ECO:0000313" key="1">
    <source>
        <dbReference type="EMBL" id="GAA0932019.1"/>
    </source>
</evidence>
<gene>
    <name evidence="1" type="ORF">GCM10009554_16270</name>
</gene>
<name>A0ABN1PRA4_9ACTN</name>
<accession>A0ABN1PRA4</accession>
<evidence type="ECO:0008006" key="3">
    <source>
        <dbReference type="Google" id="ProtNLM"/>
    </source>
</evidence>
<dbReference type="Proteomes" id="UP001500542">
    <property type="component" value="Unassembled WGS sequence"/>
</dbReference>
<reference evidence="1 2" key="1">
    <citation type="journal article" date="2019" name="Int. J. Syst. Evol. Microbiol.">
        <title>The Global Catalogue of Microorganisms (GCM) 10K type strain sequencing project: providing services to taxonomists for standard genome sequencing and annotation.</title>
        <authorList>
            <consortium name="The Broad Institute Genomics Platform"/>
            <consortium name="The Broad Institute Genome Sequencing Center for Infectious Disease"/>
            <person name="Wu L."/>
            <person name="Ma J."/>
        </authorList>
    </citation>
    <scope>NUCLEOTIDE SEQUENCE [LARGE SCALE GENOMIC DNA]</scope>
    <source>
        <strain evidence="1 2">JCM 10977</strain>
    </source>
</reference>